<dbReference type="PANTHER" id="PTHR37804:SF1">
    <property type="entry name" value="CDAA REGULATORY PROTEIN CDAR"/>
    <property type="match status" value="1"/>
</dbReference>
<reference evidence="2" key="1">
    <citation type="submission" date="2013-07" db="EMBL/GenBank/DDBJ databases">
        <authorList>
            <consortium name="DOE Joint Genome Institute"/>
            <person name="Anderson I."/>
            <person name="Huntemann M."/>
            <person name="Han J."/>
            <person name="Chen A."/>
            <person name="Kyrpides N."/>
            <person name="Mavromatis K."/>
            <person name="Markowitz V."/>
            <person name="Palaniappan K."/>
            <person name="Ivanova N."/>
            <person name="Schaumberg A."/>
            <person name="Pati A."/>
            <person name="Liolios K."/>
            <person name="Nordberg H.P."/>
            <person name="Cantor M.N."/>
            <person name="Hua S.X."/>
            <person name="Woyke T."/>
        </authorList>
    </citation>
    <scope>NUCLEOTIDE SEQUENCE [LARGE SCALE GENOMIC DNA]</scope>
    <source>
        <strain evidence="2">DSM 17970</strain>
    </source>
</reference>
<proteinExistence type="predicted"/>
<dbReference type="RefSeq" id="WP_036876220.1">
    <property type="nucleotide sequence ID" value="NZ_KK073873.1"/>
</dbReference>
<name>A0ABN0RUD9_9BACT</name>
<dbReference type="InterPro" id="IPR012505">
    <property type="entry name" value="YbbR"/>
</dbReference>
<evidence type="ECO:0000313" key="2">
    <source>
        <dbReference type="EMBL" id="EXG77888.1"/>
    </source>
</evidence>
<protein>
    <submittedName>
        <fullName evidence="2">YbbR-like protein</fullName>
    </submittedName>
</protein>
<keyword evidence="1" id="KW-0812">Transmembrane</keyword>
<comment type="caution">
    <text evidence="2">The sequence shown here is derived from an EMBL/GenBank/DDBJ whole genome shotgun (WGS) entry which is preliminary data.</text>
</comment>
<dbReference type="Proteomes" id="UP000243438">
    <property type="component" value="Unassembled WGS sequence"/>
</dbReference>
<sequence>MREMQRTIRLVRNFLFSSVNREFLIFLFFLALSGVFWLLMALNETYEKEIKIPVRIVNVPKNVVVSDAVDTMRVTVRDKGWFIAALIYGNRVRPVYIDFTTYSKNSNGECSVPTLDLIKQVVQMLSGSARITAAKPDKIEFFFSYGESKRVPVKFIGKVTPDETYYLARMLIQPDSVTVFASPEILDKIHYVSTEELHYSHFADTITVNAHLQKIRGAKINPSAVKITLFTDILTEESLDVPITGENLPMGKVLRTFPSHVTVSFITGVANYRRLRPENFSVVADYNDLQEHPSDKCSLHLRSVPHGISRVKLSANSVDYLIEEE</sequence>
<accession>A0ABN0RUD9</accession>
<dbReference type="Pfam" id="PF07949">
    <property type="entry name" value="YbbR"/>
    <property type="match status" value="1"/>
</dbReference>
<dbReference type="EMBL" id="JFBS01000001">
    <property type="protein sequence ID" value="EXG77888.1"/>
    <property type="molecule type" value="Genomic_DNA"/>
</dbReference>
<evidence type="ECO:0000313" key="3">
    <source>
        <dbReference type="Proteomes" id="UP000243438"/>
    </source>
</evidence>
<dbReference type="Gene3D" id="2.170.120.40">
    <property type="entry name" value="YbbR-like domain"/>
    <property type="match status" value="1"/>
</dbReference>
<keyword evidence="1" id="KW-0472">Membrane</keyword>
<feature type="transmembrane region" description="Helical" evidence="1">
    <location>
        <begin position="21"/>
        <end position="42"/>
    </location>
</feature>
<organism evidence="2 3">
    <name type="scientific">Xylanibacter oryzae DSM 17970</name>
    <dbReference type="NCBI Taxonomy" id="915438"/>
    <lineage>
        <taxon>Bacteria</taxon>
        <taxon>Pseudomonadati</taxon>
        <taxon>Bacteroidota</taxon>
        <taxon>Bacteroidia</taxon>
        <taxon>Bacteroidales</taxon>
        <taxon>Prevotellaceae</taxon>
        <taxon>Xylanibacter</taxon>
    </lineage>
</organism>
<evidence type="ECO:0000256" key="1">
    <source>
        <dbReference type="SAM" id="Phobius"/>
    </source>
</evidence>
<keyword evidence="3" id="KW-1185">Reference proteome</keyword>
<keyword evidence="1" id="KW-1133">Transmembrane helix</keyword>
<dbReference type="InterPro" id="IPR053154">
    <property type="entry name" value="c-di-AMP_regulator"/>
</dbReference>
<dbReference type="Gene3D" id="2.170.120.30">
    <property type="match status" value="2"/>
</dbReference>
<dbReference type="PANTHER" id="PTHR37804">
    <property type="entry name" value="CDAA REGULATORY PROTEIN CDAR"/>
    <property type="match status" value="1"/>
</dbReference>
<gene>
    <name evidence="2" type="ORF">XylorDRAFT_0238</name>
</gene>